<dbReference type="AlphaFoldDB" id="F9D039"/>
<accession>F9D039</accession>
<dbReference type="EMBL" id="AFPW01000003">
    <property type="protein sequence ID" value="EGQ17275.1"/>
    <property type="molecule type" value="Genomic_DNA"/>
</dbReference>
<evidence type="ECO:0000313" key="2">
    <source>
        <dbReference type="Proteomes" id="UP000007820"/>
    </source>
</evidence>
<evidence type="ECO:0000313" key="1">
    <source>
        <dbReference type="EMBL" id="EGQ17275.1"/>
    </source>
</evidence>
<gene>
    <name evidence="1" type="ORF">HMPREF9136_0216</name>
</gene>
<reference evidence="1 2" key="1">
    <citation type="submission" date="2011-04" db="EMBL/GenBank/DDBJ databases">
        <authorList>
            <person name="Muzny D."/>
            <person name="Qin X."/>
            <person name="Deng J."/>
            <person name="Jiang H."/>
            <person name="Liu Y."/>
            <person name="Qu J."/>
            <person name="Song X.-Z."/>
            <person name="Zhang L."/>
            <person name="Thornton R."/>
            <person name="Coyle M."/>
            <person name="Francisco L."/>
            <person name="Jackson L."/>
            <person name="Javaid M."/>
            <person name="Korchina V."/>
            <person name="Kovar C."/>
            <person name="Mata R."/>
            <person name="Mathew T."/>
            <person name="Ngo R."/>
            <person name="Nguyen L."/>
            <person name="Nguyen N."/>
            <person name="Okwuonu G."/>
            <person name="Ongeri F."/>
            <person name="Pham C."/>
            <person name="Simmons D."/>
            <person name="Wilczek-Boney K."/>
            <person name="Hale W."/>
            <person name="Jakkamsetti A."/>
            <person name="Pham P."/>
            <person name="Ruth R."/>
            <person name="San Lucas F."/>
            <person name="Warren J."/>
            <person name="Zhang J."/>
            <person name="Zhao Z."/>
            <person name="Zhou C."/>
            <person name="Zhu D."/>
            <person name="Lee S."/>
            <person name="Bess C."/>
            <person name="Blankenburg K."/>
            <person name="Forbes L."/>
            <person name="Fu Q."/>
            <person name="Gubbala S."/>
            <person name="Hirani K."/>
            <person name="Jayaseelan J.C."/>
            <person name="Lara F."/>
            <person name="Munidasa M."/>
            <person name="Palculict T."/>
            <person name="Patil S."/>
            <person name="Pu L.-L."/>
            <person name="Saada N."/>
            <person name="Tang L."/>
            <person name="Weissenberger G."/>
            <person name="Zhu Y."/>
            <person name="Hemphill L."/>
            <person name="Shang Y."/>
            <person name="Youmans B."/>
            <person name="Ayvaz T."/>
            <person name="Ross M."/>
            <person name="Santibanez J."/>
            <person name="Aqrawi P."/>
            <person name="Gross S."/>
            <person name="Joshi V."/>
            <person name="Fowler G."/>
            <person name="Nazareth L."/>
            <person name="Reid J."/>
            <person name="Worley K."/>
            <person name="Petrosino J."/>
            <person name="Highlander S."/>
            <person name="Gibbs R."/>
        </authorList>
    </citation>
    <scope>NUCLEOTIDE SEQUENCE [LARGE SCALE GENOMIC DNA]</scope>
    <source>
        <strain evidence="1 2">DSM 3688</strain>
    </source>
</reference>
<name>F9D039_PREDD</name>
<proteinExistence type="predicted"/>
<sequence length="55" mass="6318">MTRSDRNEPVINEEFTAFAEHYGCTAYPARVRHPKDKALVESPSSFTITVYRKSI</sequence>
<protein>
    <submittedName>
        <fullName evidence="1">ISPsy14 transposase</fullName>
    </submittedName>
</protein>
<dbReference type="Proteomes" id="UP000007820">
    <property type="component" value="Unassembled WGS sequence"/>
</dbReference>
<comment type="caution">
    <text evidence="1">The sequence shown here is derived from an EMBL/GenBank/DDBJ whole genome shotgun (WGS) entry which is preliminary data.</text>
</comment>
<organism evidence="1 2">
    <name type="scientific">Prevotella dentalis (strain ATCC 49559 / DSM 3688 / JCM 13448 / NCTC 12043 / ES 2772)</name>
    <name type="common">Mitsuokella dentalis</name>
    <dbReference type="NCBI Taxonomy" id="908937"/>
    <lineage>
        <taxon>Bacteria</taxon>
        <taxon>Pseudomonadati</taxon>
        <taxon>Bacteroidota</taxon>
        <taxon>Bacteroidia</taxon>
        <taxon>Bacteroidales</taxon>
        <taxon>Prevotellaceae</taxon>
        <taxon>Prevotella</taxon>
    </lineage>
</organism>